<evidence type="ECO:0000313" key="13">
    <source>
        <dbReference type="Proteomes" id="UP000503004"/>
    </source>
</evidence>
<keyword evidence="13" id="KW-1185">Reference proteome</keyword>
<keyword evidence="3" id="KW-0964">Secreted</keyword>
<evidence type="ECO:0000256" key="10">
    <source>
        <dbReference type="ARBA" id="ARBA00041912"/>
    </source>
</evidence>
<dbReference type="Proteomes" id="UP000503004">
    <property type="component" value="Chromosome"/>
</dbReference>
<evidence type="ECO:0000313" key="12">
    <source>
        <dbReference type="EMBL" id="QJD31261.1"/>
    </source>
</evidence>
<proteinExistence type="predicted"/>
<evidence type="ECO:0000256" key="6">
    <source>
        <dbReference type="ARBA" id="ARBA00036823"/>
    </source>
</evidence>
<accession>A0A858QBV9</accession>
<gene>
    <name evidence="12" type="ORF">GNH96_00580</name>
</gene>
<dbReference type="GO" id="GO:0004167">
    <property type="term" value="F:dopachrome isomerase activity"/>
    <property type="evidence" value="ECO:0007669"/>
    <property type="project" value="UniProtKB-EC"/>
</dbReference>
<evidence type="ECO:0000256" key="1">
    <source>
        <dbReference type="ARBA" id="ARBA00004613"/>
    </source>
</evidence>
<dbReference type="InterPro" id="IPR014347">
    <property type="entry name" value="Tautomerase/MIF_sf"/>
</dbReference>
<dbReference type="AlphaFoldDB" id="A0A858QBV9"/>
<comment type="subcellular location">
    <subcellularLocation>
        <location evidence="1">Secreted</location>
    </subcellularLocation>
</comment>
<dbReference type="Pfam" id="PF01187">
    <property type="entry name" value="MIF"/>
    <property type="match status" value="1"/>
</dbReference>
<comment type="catalytic activity">
    <reaction evidence="5">
        <text>3-phenylpyruvate = enol-phenylpyruvate</text>
        <dbReference type="Rhea" id="RHEA:17097"/>
        <dbReference type="ChEBI" id="CHEBI:16815"/>
        <dbReference type="ChEBI" id="CHEBI:18005"/>
        <dbReference type="EC" id="5.3.2.1"/>
    </reaction>
</comment>
<dbReference type="EC" id="5.3.3.12" evidence="7"/>
<dbReference type="EC" id="5.3.2.1" evidence="8"/>
<dbReference type="SUPFAM" id="SSF55331">
    <property type="entry name" value="Tautomerase/MIF"/>
    <property type="match status" value="1"/>
</dbReference>
<dbReference type="KEGG" id="metu:GNH96_00580"/>
<evidence type="ECO:0000256" key="9">
    <source>
        <dbReference type="ARBA" id="ARBA00041631"/>
    </source>
</evidence>
<dbReference type="GO" id="GO:0050178">
    <property type="term" value="F:phenylpyruvate tautomerase activity"/>
    <property type="evidence" value="ECO:0007669"/>
    <property type="project" value="UniProtKB-EC"/>
</dbReference>
<evidence type="ECO:0000256" key="2">
    <source>
        <dbReference type="ARBA" id="ARBA00022514"/>
    </source>
</evidence>
<evidence type="ECO:0000256" key="4">
    <source>
        <dbReference type="ARBA" id="ARBA00023235"/>
    </source>
</evidence>
<evidence type="ECO:0000256" key="7">
    <source>
        <dbReference type="ARBA" id="ARBA00038932"/>
    </source>
</evidence>
<organism evidence="12 13">
    <name type="scientific">Methylococcus geothermalis</name>
    <dbReference type="NCBI Taxonomy" id="2681310"/>
    <lineage>
        <taxon>Bacteria</taxon>
        <taxon>Pseudomonadati</taxon>
        <taxon>Pseudomonadota</taxon>
        <taxon>Gammaproteobacteria</taxon>
        <taxon>Methylococcales</taxon>
        <taxon>Methylococcaceae</taxon>
        <taxon>Methylococcus</taxon>
    </lineage>
</organism>
<dbReference type="Gene3D" id="3.30.429.10">
    <property type="entry name" value="Macrophage Migration Inhibitory Factor"/>
    <property type="match status" value="1"/>
</dbReference>
<evidence type="ECO:0000256" key="8">
    <source>
        <dbReference type="ARBA" id="ARBA00039086"/>
    </source>
</evidence>
<dbReference type="GO" id="GO:0005125">
    <property type="term" value="F:cytokine activity"/>
    <property type="evidence" value="ECO:0007669"/>
    <property type="project" value="UniProtKB-KW"/>
</dbReference>
<protein>
    <recommendedName>
        <fullName evidence="11">L-dopachrome isomerase</fullName>
        <ecNumber evidence="8">5.3.2.1</ecNumber>
        <ecNumber evidence="7">5.3.3.12</ecNumber>
    </recommendedName>
    <alternativeName>
        <fullName evidence="9">L-dopachrome tautomerase</fullName>
    </alternativeName>
    <alternativeName>
        <fullName evidence="10">Phenylpyruvate tautomerase</fullName>
    </alternativeName>
</protein>
<reference evidence="13" key="1">
    <citation type="submission" date="2019-12" db="EMBL/GenBank/DDBJ databases">
        <authorList>
            <person name="Awala S.I."/>
            <person name="Rhee S.K."/>
        </authorList>
    </citation>
    <scope>NUCLEOTIDE SEQUENCE [LARGE SCALE GENOMIC DNA]</scope>
    <source>
        <strain evidence="13">IM1</strain>
    </source>
</reference>
<evidence type="ECO:0000256" key="11">
    <source>
        <dbReference type="ARBA" id="ARBA00042730"/>
    </source>
</evidence>
<evidence type="ECO:0000256" key="3">
    <source>
        <dbReference type="ARBA" id="ARBA00022525"/>
    </source>
</evidence>
<comment type="catalytic activity">
    <reaction evidence="6">
        <text>L-dopachrome = 5,6-dihydroxyindole-2-carboxylate</text>
        <dbReference type="Rhea" id="RHEA:13041"/>
        <dbReference type="ChEBI" id="CHEBI:16875"/>
        <dbReference type="ChEBI" id="CHEBI:57509"/>
        <dbReference type="EC" id="5.3.3.12"/>
    </reaction>
</comment>
<dbReference type="EMBL" id="CP046565">
    <property type="protein sequence ID" value="QJD31261.1"/>
    <property type="molecule type" value="Genomic_DNA"/>
</dbReference>
<keyword evidence="4" id="KW-0413">Isomerase</keyword>
<dbReference type="PANTHER" id="PTHR11954:SF6">
    <property type="entry name" value="MACROPHAGE MIGRATION INHIBITORY FACTOR"/>
    <property type="match status" value="1"/>
</dbReference>
<evidence type="ECO:0000256" key="5">
    <source>
        <dbReference type="ARBA" id="ARBA00036735"/>
    </source>
</evidence>
<name>A0A858QBV9_9GAMM</name>
<dbReference type="PANTHER" id="PTHR11954">
    <property type="entry name" value="D-DOPACHROME DECARBOXYLASE"/>
    <property type="match status" value="1"/>
</dbReference>
<dbReference type="InterPro" id="IPR001398">
    <property type="entry name" value="Macrophage_inhib_fac"/>
</dbReference>
<keyword evidence="2" id="KW-0202">Cytokine</keyword>
<dbReference type="GO" id="GO:0005615">
    <property type="term" value="C:extracellular space"/>
    <property type="evidence" value="ECO:0007669"/>
    <property type="project" value="UniProtKB-KW"/>
</dbReference>
<sequence length="114" mass="12374">MPYLKIQMSRGLEPEKSKALLAAASQRIASELGKPERYVMVELTSNPAMLFAGTDEPAAFLELKSIGLPAGKTKVLSRALCSLLEDFAGIAPTRVYIEFTDAAGSFWGWNSSTF</sequence>